<dbReference type="Proteomes" id="UP000244552">
    <property type="component" value="Unassembled WGS sequence"/>
</dbReference>
<dbReference type="Gene3D" id="1.10.1660.10">
    <property type="match status" value="1"/>
</dbReference>
<dbReference type="Proteomes" id="UP000195378">
    <property type="component" value="Chromosome"/>
</dbReference>
<name>A0A089QCK2_9LACO</name>
<dbReference type="AlphaFoldDB" id="A0A089QCK2"/>
<evidence type="ECO:0000313" key="7">
    <source>
        <dbReference type="EMBL" id="PTR98786.1"/>
    </source>
</evidence>
<dbReference type="GO" id="GO:0003677">
    <property type="term" value="F:DNA binding"/>
    <property type="evidence" value="ECO:0007669"/>
    <property type="project" value="UniProtKB-KW"/>
</dbReference>
<sequence length="153" mass="17856">MKTEEKIYRIGEIAEMFDLSKSTIRFYEEIGLFPNLKRSPGGLRLFSQEEINCIEDVECLKKTGMSLKDIAAYVSWKQEGDSSLLARLNLIRNQRLTLEQNIRNLEKELTKLTHKQWYYEQAVAAGTESIFNGDCEYEYYRAHPDEQQTESEG</sequence>
<evidence type="ECO:0000313" key="8">
    <source>
        <dbReference type="Proteomes" id="UP000029488"/>
    </source>
</evidence>
<dbReference type="EMBL" id="JAUIQT010000001">
    <property type="protein sequence ID" value="MDN4833518.1"/>
    <property type="molecule type" value="Genomic_DNA"/>
</dbReference>
<dbReference type="RefSeq" id="WP_003700099.1">
    <property type="nucleotide sequence ID" value="NZ_CBCRTQ010000002.1"/>
</dbReference>
<evidence type="ECO:0000313" key="4">
    <source>
        <dbReference type="EMBL" id="AIR10460.1"/>
    </source>
</evidence>
<evidence type="ECO:0000313" key="6">
    <source>
        <dbReference type="EMBL" id="MDN4833518.1"/>
    </source>
</evidence>
<dbReference type="SMART" id="SM00422">
    <property type="entry name" value="HTH_MERR"/>
    <property type="match status" value="1"/>
</dbReference>
<dbReference type="InterPro" id="IPR009061">
    <property type="entry name" value="DNA-bd_dom_put_sf"/>
</dbReference>
<dbReference type="Pfam" id="PF13411">
    <property type="entry name" value="MerR_1"/>
    <property type="match status" value="1"/>
</dbReference>
<evidence type="ECO:0000256" key="2">
    <source>
        <dbReference type="SAM" id="Coils"/>
    </source>
</evidence>
<dbReference type="PROSITE" id="PS50937">
    <property type="entry name" value="HTH_MERR_2"/>
    <property type="match status" value="1"/>
</dbReference>
<evidence type="ECO:0000313" key="5">
    <source>
        <dbReference type="EMBL" id="ARU19413.1"/>
    </source>
</evidence>
<proteinExistence type="predicted"/>
<reference evidence="5 9" key="2">
    <citation type="submission" date="2017-04" db="EMBL/GenBank/DDBJ databases">
        <title>Complete genome sequence of Lactobacillus salivarius ZLS006, a probiotic strain isolated from healthy piglet.</title>
        <authorList>
            <person name="Zhang D."/>
        </authorList>
    </citation>
    <scope>NUCLEOTIDE SEQUENCE [LARGE SCALE GENOMIC DNA]</scope>
    <source>
        <strain evidence="5 9">ZLS006</strain>
    </source>
</reference>
<dbReference type="Proteomes" id="UP000029488">
    <property type="component" value="Chromosome"/>
</dbReference>
<dbReference type="EMBL" id="CP020858">
    <property type="protein sequence ID" value="ARU19413.1"/>
    <property type="molecule type" value="Genomic_DNA"/>
</dbReference>
<dbReference type="InterPro" id="IPR000551">
    <property type="entry name" value="MerR-type_HTH_dom"/>
</dbReference>
<dbReference type="CDD" id="cd01109">
    <property type="entry name" value="HTH_YyaN"/>
    <property type="match status" value="1"/>
</dbReference>
<dbReference type="PANTHER" id="PTHR30204:SF82">
    <property type="entry name" value="TRANSCRIPTIONAL REGULATOR, MERR FAMILY"/>
    <property type="match status" value="1"/>
</dbReference>
<evidence type="ECO:0000256" key="1">
    <source>
        <dbReference type="ARBA" id="ARBA00023125"/>
    </source>
</evidence>
<keyword evidence="1" id="KW-0238">DNA-binding</keyword>
<dbReference type="EMBL" id="QAGV01000001">
    <property type="protein sequence ID" value="PTR98786.1"/>
    <property type="molecule type" value="Genomic_DNA"/>
</dbReference>
<dbReference type="InterPro" id="IPR047057">
    <property type="entry name" value="MerR_fam"/>
</dbReference>
<gene>
    <name evidence="5" type="ORF">B7R82_05205</name>
    <name evidence="7" type="ORF">DBP89_01280</name>
    <name evidence="4" type="ORF">LSJ_0772</name>
    <name evidence="6" type="ORF">QYC35_04620</name>
</gene>
<evidence type="ECO:0000259" key="3">
    <source>
        <dbReference type="PROSITE" id="PS50937"/>
    </source>
</evidence>
<evidence type="ECO:0000313" key="9">
    <source>
        <dbReference type="Proteomes" id="UP000195378"/>
    </source>
</evidence>
<evidence type="ECO:0000313" key="10">
    <source>
        <dbReference type="Proteomes" id="UP000244552"/>
    </source>
</evidence>
<dbReference type="PANTHER" id="PTHR30204">
    <property type="entry name" value="REDOX-CYCLING DRUG-SENSING TRANSCRIPTIONAL ACTIVATOR SOXR"/>
    <property type="match status" value="1"/>
</dbReference>
<dbReference type="KEGG" id="lsj:LSJ_0772"/>
<dbReference type="GO" id="GO:0003700">
    <property type="term" value="F:DNA-binding transcription factor activity"/>
    <property type="evidence" value="ECO:0007669"/>
    <property type="project" value="InterPro"/>
</dbReference>
<dbReference type="SUPFAM" id="SSF46955">
    <property type="entry name" value="Putative DNA-binding domain"/>
    <property type="match status" value="1"/>
</dbReference>
<accession>A0A089QCK2</accession>
<reference evidence="7 10" key="3">
    <citation type="journal article" date="2018" name="Genome Announc.">
        <title>Fifty-Six Draft Genome Sequences of 10 Lactobacillus Species from 22 Commercial Dietary Supplements.</title>
        <authorList>
            <person name="Gangiredla J."/>
            <person name="Barnaba T.J."/>
            <person name="Mammel M.K."/>
            <person name="Lacher D.W."/>
            <person name="Elkins C.A."/>
            <person name="Lampel K.A."/>
            <person name="Whitehouse C.A."/>
            <person name="Tartera C."/>
        </authorList>
    </citation>
    <scope>NUCLEOTIDE SEQUENCE [LARGE SCALE GENOMIC DNA]</scope>
    <source>
        <strain evidence="7 10">DS11_12</strain>
    </source>
</reference>
<reference evidence="6" key="4">
    <citation type="submission" date="2023-07" db="EMBL/GenBank/DDBJ databases">
        <title>Complete genome sequence of Ligilactobacillus salivarius SRCM217594 isolated from Gallus gallus domesticus feces.</title>
        <authorList>
            <person name="Yang H.-G."/>
            <person name="Ryu M.-S."/>
            <person name="Ha G.-S."/>
            <person name="Yang H.-J."/>
            <person name="Jeong D.-Y."/>
        </authorList>
    </citation>
    <scope>NUCLEOTIDE SEQUENCE</scope>
    <source>
        <strain evidence="6">SRCM217594</strain>
    </source>
</reference>
<feature type="domain" description="HTH merR-type" evidence="3">
    <location>
        <begin position="7"/>
        <end position="76"/>
    </location>
</feature>
<dbReference type="EMBL" id="CP007646">
    <property type="protein sequence ID" value="AIR10460.1"/>
    <property type="molecule type" value="Genomic_DNA"/>
</dbReference>
<protein>
    <submittedName>
        <fullName evidence="5">MerR family transcriptional regulator</fullName>
    </submittedName>
    <submittedName>
        <fullName evidence="4">Transcriptional regulator, MerR family</fullName>
    </submittedName>
</protein>
<feature type="coiled-coil region" evidence="2">
    <location>
        <begin position="88"/>
        <end position="115"/>
    </location>
</feature>
<organism evidence="4 8">
    <name type="scientific">Ligilactobacillus salivarius</name>
    <dbReference type="NCBI Taxonomy" id="1624"/>
    <lineage>
        <taxon>Bacteria</taxon>
        <taxon>Bacillati</taxon>
        <taxon>Bacillota</taxon>
        <taxon>Bacilli</taxon>
        <taxon>Lactobacillales</taxon>
        <taxon>Lactobacillaceae</taxon>
        <taxon>Ligilactobacillus</taxon>
    </lineage>
</organism>
<keyword evidence="2" id="KW-0175">Coiled coil</keyword>
<dbReference type="Proteomes" id="UP001174888">
    <property type="component" value="Unassembled WGS sequence"/>
</dbReference>
<reference evidence="4 8" key="1">
    <citation type="journal article" date="2014" name="BMC Genomics">
        <title>Unusual genome complexity in Lactobacillus salivarius JCM1046.</title>
        <authorList>
            <person name="Raftis E.J."/>
            <person name="Forde B.M."/>
            <person name="Claesson M.J."/>
            <person name="O'Toole P.W."/>
        </authorList>
    </citation>
    <scope>NUCLEOTIDE SEQUENCE [LARGE SCALE GENOMIC DNA]</scope>
    <source>
        <strain evidence="4 8">JCM1046</strain>
    </source>
</reference>